<accession>A0ABT5JYS8</accession>
<organism evidence="6 7">
    <name type="scientific">Janthinobacterium fluminis</name>
    <dbReference type="NCBI Taxonomy" id="2987524"/>
    <lineage>
        <taxon>Bacteria</taxon>
        <taxon>Pseudomonadati</taxon>
        <taxon>Pseudomonadota</taxon>
        <taxon>Betaproteobacteria</taxon>
        <taxon>Burkholderiales</taxon>
        <taxon>Oxalobacteraceae</taxon>
        <taxon>Janthinobacterium</taxon>
    </lineage>
</organism>
<dbReference type="CDD" id="cd06278">
    <property type="entry name" value="PBP1_LacI-like"/>
    <property type="match status" value="1"/>
</dbReference>
<sequence>MRKPRPTPAPPAAAKRPERRVTSYDVALLAGVSQSAVSRCFKPGASVSKATHERVMKAARCLDYIPNAAARSLITRRSNLVGVIISSLAGPEALAELSRQITQRGKRALLFTPTRENELDTILSEVWQYQVDGVIAAASLSERQVAQFARRRVPLVMFNRGAHGPAVNAVVCDQAAAARLLVSRLAEAGHRQFALIDGPQDCADAQQRLLGARMRIAELGLPVPAVVDGHGDYASGGNGIRAIIAQLGRVPDAVICGKDVAAIGCLDTARHELGINIPGKMAVAGCDAVEASAWLSHKLTTLRQPIQKMAQAAADLLSGLIDNRDAAPQQRLFNAQLVEGATARLDTPDSRDLALRLALNKHGLLTI</sequence>
<keyword evidence="4" id="KW-0804">Transcription</keyword>
<reference evidence="6 7" key="1">
    <citation type="submission" date="2022-10" db="EMBL/GenBank/DDBJ databases">
        <title>Janthinobacterium sp. hw3 Genome sequencing.</title>
        <authorList>
            <person name="Park S."/>
        </authorList>
    </citation>
    <scope>NUCLEOTIDE SEQUENCE [LARGE SCALE GENOMIC DNA]</scope>
    <source>
        <strain evidence="7">hw3</strain>
    </source>
</reference>
<dbReference type="Gene3D" id="3.40.50.2300">
    <property type="match status" value="2"/>
</dbReference>
<dbReference type="PROSITE" id="PS50932">
    <property type="entry name" value="HTH_LACI_2"/>
    <property type="match status" value="1"/>
</dbReference>
<name>A0ABT5JYS8_9BURK</name>
<dbReference type="SUPFAM" id="SSF47413">
    <property type="entry name" value="lambda repressor-like DNA-binding domains"/>
    <property type="match status" value="1"/>
</dbReference>
<dbReference type="GO" id="GO:0003677">
    <property type="term" value="F:DNA binding"/>
    <property type="evidence" value="ECO:0007669"/>
    <property type="project" value="UniProtKB-KW"/>
</dbReference>
<dbReference type="PANTHER" id="PTHR30146:SF95">
    <property type="entry name" value="RIBOSE OPERON REPRESSOR"/>
    <property type="match status" value="1"/>
</dbReference>
<dbReference type="InterPro" id="IPR028082">
    <property type="entry name" value="Peripla_BP_I"/>
</dbReference>
<evidence type="ECO:0000256" key="4">
    <source>
        <dbReference type="ARBA" id="ARBA00023163"/>
    </source>
</evidence>
<evidence type="ECO:0000256" key="3">
    <source>
        <dbReference type="ARBA" id="ARBA00023125"/>
    </source>
</evidence>
<dbReference type="PANTHER" id="PTHR30146">
    <property type="entry name" value="LACI-RELATED TRANSCRIPTIONAL REPRESSOR"/>
    <property type="match status" value="1"/>
</dbReference>
<comment type="caution">
    <text evidence="6">The sequence shown here is derived from an EMBL/GenBank/DDBJ whole genome shotgun (WGS) entry which is preliminary data.</text>
</comment>
<keyword evidence="3 6" id="KW-0238">DNA-binding</keyword>
<evidence type="ECO:0000256" key="2">
    <source>
        <dbReference type="ARBA" id="ARBA00023015"/>
    </source>
</evidence>
<gene>
    <name evidence="6" type="ORF">OIK44_03680</name>
</gene>
<keyword evidence="1" id="KW-0678">Repressor</keyword>
<dbReference type="SMART" id="SM00354">
    <property type="entry name" value="HTH_LACI"/>
    <property type="match status" value="1"/>
</dbReference>
<dbReference type="Pfam" id="PF00356">
    <property type="entry name" value="LacI"/>
    <property type="match status" value="1"/>
</dbReference>
<keyword evidence="7" id="KW-1185">Reference proteome</keyword>
<dbReference type="InterPro" id="IPR010982">
    <property type="entry name" value="Lambda_DNA-bd_dom_sf"/>
</dbReference>
<dbReference type="Pfam" id="PF13377">
    <property type="entry name" value="Peripla_BP_3"/>
    <property type="match status" value="1"/>
</dbReference>
<dbReference type="Proteomes" id="UP001221208">
    <property type="component" value="Unassembled WGS sequence"/>
</dbReference>
<evidence type="ECO:0000256" key="1">
    <source>
        <dbReference type="ARBA" id="ARBA00022491"/>
    </source>
</evidence>
<feature type="domain" description="HTH lacI-type" evidence="5">
    <location>
        <begin position="21"/>
        <end position="75"/>
    </location>
</feature>
<protein>
    <submittedName>
        <fullName evidence="6">LacI family DNA-binding transcriptional regulator</fullName>
    </submittedName>
</protein>
<dbReference type="CDD" id="cd01392">
    <property type="entry name" value="HTH_LacI"/>
    <property type="match status" value="1"/>
</dbReference>
<dbReference type="SUPFAM" id="SSF53822">
    <property type="entry name" value="Periplasmic binding protein-like I"/>
    <property type="match status" value="1"/>
</dbReference>
<evidence type="ECO:0000313" key="6">
    <source>
        <dbReference type="EMBL" id="MDC8756687.1"/>
    </source>
</evidence>
<dbReference type="InterPro" id="IPR000843">
    <property type="entry name" value="HTH_LacI"/>
</dbReference>
<dbReference type="EMBL" id="JAQQXR010000001">
    <property type="protein sequence ID" value="MDC8756687.1"/>
    <property type="molecule type" value="Genomic_DNA"/>
</dbReference>
<keyword evidence="2" id="KW-0805">Transcription regulation</keyword>
<evidence type="ECO:0000259" key="5">
    <source>
        <dbReference type="PROSITE" id="PS50932"/>
    </source>
</evidence>
<proteinExistence type="predicted"/>
<dbReference type="InterPro" id="IPR046335">
    <property type="entry name" value="LacI/GalR-like_sensor"/>
</dbReference>
<evidence type="ECO:0000313" key="7">
    <source>
        <dbReference type="Proteomes" id="UP001221208"/>
    </source>
</evidence>
<dbReference type="Gene3D" id="1.10.260.40">
    <property type="entry name" value="lambda repressor-like DNA-binding domains"/>
    <property type="match status" value="1"/>
</dbReference>
<dbReference type="RefSeq" id="WP_273669324.1">
    <property type="nucleotide sequence ID" value="NZ_JAQQXR010000001.1"/>
</dbReference>